<evidence type="ECO:0000313" key="2">
    <source>
        <dbReference type="Proteomes" id="UP000077266"/>
    </source>
</evidence>
<sequence>MTTNDQNKPLHVIGAYDYLELIVMSVEPISRFETLRAIRSTCRQFMFVTAPLMRYELRVSRRYRTWFDDFTTFCALPLWTLVTSIRITSAFTDVNDDLRTIGTYLPRVVGLSLYARRAVLSQATGKPSLLWSHGPERFSDPRVGRCYGYGAMADYRVWDA</sequence>
<evidence type="ECO:0000313" key="1">
    <source>
        <dbReference type="EMBL" id="KZV77820.1"/>
    </source>
</evidence>
<reference evidence="1 2" key="1">
    <citation type="journal article" date="2016" name="Mol. Biol. Evol.">
        <title>Comparative Genomics of Early-Diverging Mushroom-Forming Fungi Provides Insights into the Origins of Lignocellulose Decay Capabilities.</title>
        <authorList>
            <person name="Nagy L.G."/>
            <person name="Riley R."/>
            <person name="Tritt A."/>
            <person name="Adam C."/>
            <person name="Daum C."/>
            <person name="Floudas D."/>
            <person name="Sun H."/>
            <person name="Yadav J.S."/>
            <person name="Pangilinan J."/>
            <person name="Larsson K.H."/>
            <person name="Matsuura K."/>
            <person name="Barry K."/>
            <person name="Labutti K."/>
            <person name="Kuo R."/>
            <person name="Ohm R.A."/>
            <person name="Bhattacharya S.S."/>
            <person name="Shirouzu T."/>
            <person name="Yoshinaga Y."/>
            <person name="Martin F.M."/>
            <person name="Grigoriev I.V."/>
            <person name="Hibbett D.S."/>
        </authorList>
    </citation>
    <scope>NUCLEOTIDE SEQUENCE [LARGE SCALE GENOMIC DNA]</scope>
    <source>
        <strain evidence="1 2">HHB12029</strain>
    </source>
</reference>
<dbReference type="AlphaFoldDB" id="A0A166MAK7"/>
<proteinExistence type="predicted"/>
<protein>
    <submittedName>
        <fullName evidence="1">Uncharacterized protein</fullName>
    </submittedName>
</protein>
<accession>A0A166MAK7</accession>
<organism evidence="1 2">
    <name type="scientific">Exidia glandulosa HHB12029</name>
    <dbReference type="NCBI Taxonomy" id="1314781"/>
    <lineage>
        <taxon>Eukaryota</taxon>
        <taxon>Fungi</taxon>
        <taxon>Dikarya</taxon>
        <taxon>Basidiomycota</taxon>
        <taxon>Agaricomycotina</taxon>
        <taxon>Agaricomycetes</taxon>
        <taxon>Auriculariales</taxon>
        <taxon>Exidiaceae</taxon>
        <taxon>Exidia</taxon>
    </lineage>
</organism>
<keyword evidence="2" id="KW-1185">Reference proteome</keyword>
<dbReference type="Proteomes" id="UP000077266">
    <property type="component" value="Unassembled WGS sequence"/>
</dbReference>
<name>A0A166MAK7_EXIGL</name>
<gene>
    <name evidence="1" type="ORF">EXIGLDRAFT_694555</name>
</gene>
<dbReference type="EMBL" id="KV427517">
    <property type="protein sequence ID" value="KZV77820.1"/>
    <property type="molecule type" value="Genomic_DNA"/>
</dbReference>
<dbReference type="InParanoid" id="A0A166MAK7"/>